<protein>
    <submittedName>
        <fullName evidence="1">397L</fullName>
    </submittedName>
</protein>
<reference evidence="1 2" key="12">
    <citation type="journal article" date="1997" name="Virus Genes">
        <title>The DNA sequence of Chilo iridescent virus between the genome coordinates 0.101 and 0.391; similarities in coding strategy between insect and vertebrate iridoviruses.</title>
        <authorList>
            <person name="Bahr U."/>
            <person name="Tidona C.A."/>
            <person name="Darai G."/>
        </authorList>
    </citation>
    <scope>NUCLEOTIDE SEQUENCE [LARGE SCALE GENOMIC DNA]</scope>
</reference>
<organismHost>
    <name type="scientific">Chilo suppressalis</name>
    <name type="common">Asiatic rice borer moth</name>
    <dbReference type="NCBI Taxonomy" id="168631"/>
</organismHost>
<evidence type="ECO:0000313" key="2">
    <source>
        <dbReference type="Proteomes" id="UP000001359"/>
    </source>
</evidence>
<reference evidence="1 2" key="2">
    <citation type="journal article" date="1986" name="Med. Microbiol. Immunol.">
        <title>Insect iridescent virus type 6 induced toxic degenerative hepatitis in mice.</title>
        <authorList>
            <person name="Lorbacher de Ruiz H."/>
            <person name="Gelderblom H."/>
            <person name="Hofmann W."/>
            <person name="Darai G."/>
        </authorList>
    </citation>
    <scope>NUCLEOTIDE SEQUENCE [LARGE SCALE GENOMIC DNA]</scope>
</reference>
<reference evidence="1 2" key="5">
    <citation type="journal article" date="1992" name="Virus Genes">
        <title>Identification and mapping of origins of DNA replication within the DNA sequences of the genome of insect iridescent virus type 6.</title>
        <authorList>
            <person name="Handermann M."/>
            <person name="Schnitzler P."/>
            <person name="Rosen-Wolff A."/>
            <person name="Raab K."/>
            <person name="Sonntag K.C."/>
            <person name="Darai G."/>
        </authorList>
    </citation>
    <scope>NUCLEOTIDE SEQUENCE [LARGE SCALE GENOMIC DNA]</scope>
</reference>
<reference evidence="1 2" key="13">
    <citation type="journal article" date="1998" name="Virus Genes">
        <title>Identification of a thymidylate synthase gene within the genome of Chilo iridescent virus.</title>
        <authorList>
            <person name="Muller K."/>
            <person name="Tidona C.A."/>
            <person name="Bahr U."/>
            <person name="Darai G."/>
        </authorList>
    </citation>
    <scope>NUCLEOTIDE SEQUENCE [LARGE SCALE GENOMIC DNA]</scope>
</reference>
<reference evidence="1 2" key="14">
    <citation type="journal article" date="1999" name="Virus Genes">
        <title>Identification of a gene cluster within the genome of Chilo iridescent virus encoding enzymes involved in viral DNA replication and processing.</title>
        <authorList>
            <person name="Muller K."/>
            <person name="Tidona C.A."/>
            <person name="Darai G."/>
        </authorList>
    </citation>
    <scope>NUCLEOTIDE SEQUENCE [LARGE SCALE GENOMIC DNA]</scope>
</reference>
<reference evidence="1 2" key="15">
    <citation type="journal article" date="2001" name="Virology">
        <title>Analysis of the first complete DNA sequence of an invertebrate iridovirus: coding strategy of the genome of Chilo iridescent virus.</title>
        <authorList>
            <person name="Jakob N.J."/>
            <person name="Muller K."/>
            <person name="Bahr U."/>
            <person name="Darai G."/>
        </authorList>
    </citation>
    <scope>NUCLEOTIDE SEQUENCE [LARGE SCALE GENOMIC DNA]</scope>
</reference>
<accession>Q91FC8</accession>
<dbReference type="Proteomes" id="UP000001359">
    <property type="component" value="Segment"/>
</dbReference>
<organismHost>
    <name type="scientific">Gryllus campestris</name>
    <dbReference type="NCBI Taxonomy" id="58607"/>
</organismHost>
<reference evidence="1 2" key="1">
    <citation type="journal article" date="1984" name="J. Virol.">
        <title>DNA analysis of insect iridescent virus 6: evidence for circular permutation and terminal redundancy.</title>
        <authorList>
            <person name="Delius H."/>
            <person name="Darai G."/>
            <person name="Fluegel R.M."/>
        </authorList>
    </citation>
    <scope>NUCLEOTIDE SEQUENCE [LARGE SCALE GENOMIC DNA]</scope>
</reference>
<reference evidence="1 2" key="7">
    <citation type="journal article" date="1993" name="J. Gen. Virol.">
        <title>Identification of the gene encoding the major capsid protein of insect iridescent virus type 6 by polymerase chain reaction.</title>
        <authorList>
            <person name="Stohwasser R."/>
            <person name="Raab K."/>
            <person name="Schnitzler P."/>
            <person name="Janssen W."/>
            <person name="Darai G."/>
        </authorList>
    </citation>
    <scope>NUCLEOTIDE SEQUENCE [LARGE SCALE GENOMIC DNA]</scope>
</reference>
<reference evidence="1 2" key="8">
    <citation type="journal article" date="1994" name="Intervirology">
        <title>Identification of the primary structure and the coding capacity of the genome of insect iridescent virus type 6 between the genome coordinates 0.310 and 0.347 (7990 bp).</title>
        <authorList>
            <person name="Sonntag K.C."/>
            <person name="Schnitzler P."/>
            <person name="Janssen W."/>
            <person name="Darai G."/>
        </authorList>
    </citation>
    <scope>NUCLEOTIDE SEQUENCE [LARGE SCALE GENOMIC DNA]</scope>
</reference>
<organismHost>
    <name type="scientific">Acheta domesticus</name>
    <name type="common">House cricket</name>
    <dbReference type="NCBI Taxonomy" id="6997"/>
</organismHost>
<reference evidence="1 2" key="4">
    <citation type="journal article" date="1988" name="Virology">
        <title>Identification and characterization of the repetitive DNA element in the genome of insect iridescent virus type 6.</title>
        <authorList>
            <person name="Fischer M."/>
            <person name="Schnitzler P."/>
            <person name="Delius H."/>
            <person name="Darai G."/>
        </authorList>
    </citation>
    <scope>NUCLEOTIDE SEQUENCE [LARGE SCALE GENOMIC DNA]</scope>
</reference>
<dbReference type="RefSeq" id="NP_149860.1">
    <property type="nucleotide sequence ID" value="NC_003038.1"/>
</dbReference>
<reference evidence="1 2" key="9">
    <citation type="journal article" date="1994" name="J. Gen. Virol.">
        <title>Insect iridescent virus type 6 encodes a polypeptide related to the largest subunit of eukaryotic RNA polymerase II.</title>
        <authorList>
            <person name="Schnitzler P."/>
            <person name="Sonntag K.C."/>
            <person name="Muller M."/>
            <person name="Janssen W."/>
            <person name="Bugert J.J."/>
            <person name="Koonin E.V."/>
            <person name="Darai G."/>
        </authorList>
    </citation>
    <scope>NUCLEOTIDE SEQUENCE [LARGE SCALE GENOMIC DNA]</scope>
</reference>
<keyword evidence="2" id="KW-1185">Reference proteome</keyword>
<organismHost>
    <name type="scientific">Gryllus bimaculatus</name>
    <name type="common">Two-spotted cricket</name>
    <dbReference type="NCBI Taxonomy" id="6999"/>
</organismHost>
<sequence length="40" mass="4941">MQMLRKLLITQLLIQKYNKRVKNLLLEMQLMEQQILEKLL</sequence>
<dbReference type="EMBL" id="AF303741">
    <property type="protein sequence ID" value="AAK82257.1"/>
    <property type="molecule type" value="Genomic_DNA"/>
</dbReference>
<reference evidence="1 2" key="6">
    <citation type="journal article" date="1992" name="Virus Genes">
        <title>Characterization of the third origin of DNA replication of the genome of insect iridescent virus type 6.</title>
        <authorList>
            <person name="Sonntag K.C."/>
            <person name="Darai G."/>
        </authorList>
    </citation>
    <scope>NUCLEOTIDE SEQUENCE [LARGE SCALE GENOMIC DNA]</scope>
</reference>
<reference evidence="1 2" key="11">
    <citation type="journal article" date="1994" name="Virus Genes">
        <title>Chilo iridescent virus encodes a putative helicase belonging to a distinct family within the "DEAD/H" superfamily: implications for the evolution of large DNA viruses.</title>
        <authorList>
            <person name="Sonntag K.C."/>
            <person name="Schnitzler P."/>
            <person name="Koonin E.V."/>
            <person name="Darai G."/>
        </authorList>
    </citation>
    <scope>NUCLEOTIDE SEQUENCE [LARGE SCALE GENOMIC DNA]</scope>
</reference>
<evidence type="ECO:0000313" key="1">
    <source>
        <dbReference type="EMBL" id="AAK82257.1"/>
    </source>
</evidence>
<dbReference type="KEGG" id="vg:1733054"/>
<name>Q91FC8_IIV6</name>
<organismHost>
    <name type="scientific">Spodoptera frugiperda</name>
    <name type="common">Fall armyworm</name>
    <dbReference type="NCBI Taxonomy" id="7108"/>
</organismHost>
<reference evidence="1 2" key="10">
    <citation type="journal article" date="1994" name="Nucleic Acids Res.">
        <title>Identification of genes encoding zinc finger proteins, non-histone chromosomal HMG protein homologue, and a putative GTP phosphohydrolase in the genome of Chilo iridescent virus.</title>
        <authorList>
            <person name="Schnitzler P."/>
            <person name="Hug M."/>
            <person name="Handermann M."/>
            <person name="Janssen W."/>
            <person name="Koonin E.V."/>
            <person name="Delius H."/>
            <person name="Darai C."/>
        </authorList>
    </citation>
    <scope>NUCLEOTIDE SEQUENCE [LARGE SCALE GENOMIC DNA]</scope>
</reference>
<organism evidence="1 2">
    <name type="scientific">Invertebrate iridescent virus 6</name>
    <name type="common">IIV-6</name>
    <name type="synonym">Chilo iridescent virus</name>
    <dbReference type="NCBI Taxonomy" id="176652"/>
    <lineage>
        <taxon>Viruses</taxon>
        <taxon>Varidnaviria</taxon>
        <taxon>Bamfordvirae</taxon>
        <taxon>Nucleocytoviricota</taxon>
        <taxon>Megaviricetes</taxon>
        <taxon>Pimascovirales</taxon>
        <taxon>Pimascovirales incertae sedis</taxon>
        <taxon>Iridoviridae</taxon>
        <taxon>Betairidovirinae</taxon>
        <taxon>Iridovirus</taxon>
        <taxon>Iridovirus chilo1</taxon>
    </lineage>
</organism>
<proteinExistence type="predicted"/>
<dbReference type="GeneID" id="1733054"/>
<reference evidence="1 2" key="3">
    <citation type="journal article" date="1987" name="Virology">
        <title>Molecular cloning and physical mapping of the genome of insect iridescent virus type 6: further evidence for circular permutation of the viral genome.</title>
        <authorList>
            <person name="Schnitzler P."/>
            <person name="Soltau J.B."/>
            <person name="Fischer M."/>
            <person name="Reisner H."/>
            <person name="Scholz J."/>
            <person name="Delius H."/>
            <person name="Darai G."/>
        </authorList>
    </citation>
    <scope>NUCLEOTIDE SEQUENCE [LARGE SCALE GENOMIC DNA]</scope>
</reference>